<dbReference type="Proteomes" id="UP001247805">
    <property type="component" value="Unassembled WGS sequence"/>
</dbReference>
<sequence length="184" mass="19865">MMSNTQTYSVKPKGFTLIEMIVVIILISVLAVSAYSRFSGSQGFAEYTYQARLVSALRSMQTRAMFDTRADICFQINLSTSPAAFGPPEMSYETPSVTSVTCNSAIDYSNPDYLATTASEMTSENVSLRAQDSTGAAYGYVRFDSLGRPQTSINSCDAGCVIEVIGESIAKVCVESQGFIHACD</sequence>
<organism evidence="2 3">
    <name type="scientific">Paraglaciecola aquimarina</name>
    <dbReference type="NCBI Taxonomy" id="1235557"/>
    <lineage>
        <taxon>Bacteria</taxon>
        <taxon>Pseudomonadati</taxon>
        <taxon>Pseudomonadota</taxon>
        <taxon>Gammaproteobacteria</taxon>
        <taxon>Alteromonadales</taxon>
        <taxon>Alteromonadaceae</taxon>
        <taxon>Paraglaciecola</taxon>
    </lineage>
</organism>
<accession>A0ABU3SSX6</accession>
<reference evidence="2 3" key="1">
    <citation type="submission" date="2023-10" db="EMBL/GenBank/DDBJ databases">
        <title>Glaciecola aquimarina strain GGW-M5 nov., isolated from a coastal seawater.</title>
        <authorList>
            <person name="Bayburt H."/>
            <person name="Kim J.M."/>
            <person name="Choi B.J."/>
            <person name="Jeon C.O."/>
        </authorList>
    </citation>
    <scope>NUCLEOTIDE SEQUENCE [LARGE SCALE GENOMIC DNA]</scope>
    <source>
        <strain evidence="2 3">KCTC 32108</strain>
    </source>
</reference>
<gene>
    <name evidence="2" type="ORF">RS130_03505</name>
</gene>
<dbReference type="InterPro" id="IPR012902">
    <property type="entry name" value="N_methyl_site"/>
</dbReference>
<dbReference type="RefSeq" id="WP_316024813.1">
    <property type="nucleotide sequence ID" value="NZ_JAWDIO010000002.1"/>
</dbReference>
<evidence type="ECO:0000256" key="1">
    <source>
        <dbReference type="SAM" id="Phobius"/>
    </source>
</evidence>
<keyword evidence="1" id="KW-0812">Transmembrane</keyword>
<evidence type="ECO:0000313" key="3">
    <source>
        <dbReference type="Proteomes" id="UP001247805"/>
    </source>
</evidence>
<evidence type="ECO:0000313" key="2">
    <source>
        <dbReference type="EMBL" id="MDU0353119.1"/>
    </source>
</evidence>
<feature type="transmembrane region" description="Helical" evidence="1">
    <location>
        <begin position="15"/>
        <end position="35"/>
    </location>
</feature>
<dbReference type="Gene3D" id="3.30.700.10">
    <property type="entry name" value="Glycoprotein, Type 4 Pilin"/>
    <property type="match status" value="1"/>
</dbReference>
<keyword evidence="1" id="KW-1133">Transmembrane helix</keyword>
<keyword evidence="3" id="KW-1185">Reference proteome</keyword>
<dbReference type="Pfam" id="PF07963">
    <property type="entry name" value="N_methyl"/>
    <property type="match status" value="1"/>
</dbReference>
<name>A0ABU3SSX6_9ALTE</name>
<proteinExistence type="predicted"/>
<dbReference type="EMBL" id="JAWDIO010000002">
    <property type="protein sequence ID" value="MDU0353119.1"/>
    <property type="molecule type" value="Genomic_DNA"/>
</dbReference>
<protein>
    <submittedName>
        <fullName evidence="2">Type II secretion system protein</fullName>
    </submittedName>
</protein>
<dbReference type="NCBIfam" id="TIGR02532">
    <property type="entry name" value="IV_pilin_GFxxxE"/>
    <property type="match status" value="1"/>
</dbReference>
<dbReference type="SUPFAM" id="SSF54523">
    <property type="entry name" value="Pili subunits"/>
    <property type="match status" value="1"/>
</dbReference>
<dbReference type="PROSITE" id="PS00409">
    <property type="entry name" value="PROKAR_NTER_METHYL"/>
    <property type="match status" value="1"/>
</dbReference>
<keyword evidence="1" id="KW-0472">Membrane</keyword>
<comment type="caution">
    <text evidence="2">The sequence shown here is derived from an EMBL/GenBank/DDBJ whole genome shotgun (WGS) entry which is preliminary data.</text>
</comment>
<dbReference type="InterPro" id="IPR045584">
    <property type="entry name" value="Pilin-like"/>
</dbReference>